<evidence type="ECO:0000313" key="2">
    <source>
        <dbReference type="EMBL" id="KAI7728742.1"/>
    </source>
</evidence>
<proteinExistence type="predicted"/>
<reference evidence="2" key="1">
    <citation type="submission" date="2022-06" db="EMBL/GenBank/DDBJ databases">
        <title>Uncovering the hologenomic basis of an extraordinary plant invasion.</title>
        <authorList>
            <person name="Bieker V.C."/>
            <person name="Martin M.D."/>
            <person name="Gilbert T."/>
            <person name="Hodgins K."/>
            <person name="Battlay P."/>
            <person name="Petersen B."/>
            <person name="Wilson J."/>
        </authorList>
    </citation>
    <scope>NUCLEOTIDE SEQUENCE</scope>
    <source>
        <strain evidence="2">AA19_3_7</strain>
        <tissue evidence="2">Leaf</tissue>
    </source>
</reference>
<keyword evidence="3" id="KW-1185">Reference proteome</keyword>
<accession>A0AAD5G547</accession>
<feature type="non-terminal residue" evidence="2">
    <location>
        <position position="1"/>
    </location>
</feature>
<protein>
    <submittedName>
        <fullName evidence="2">Uncharacterized protein</fullName>
    </submittedName>
</protein>
<organism evidence="2 3">
    <name type="scientific">Ambrosia artemisiifolia</name>
    <name type="common">Common ragweed</name>
    <dbReference type="NCBI Taxonomy" id="4212"/>
    <lineage>
        <taxon>Eukaryota</taxon>
        <taxon>Viridiplantae</taxon>
        <taxon>Streptophyta</taxon>
        <taxon>Embryophyta</taxon>
        <taxon>Tracheophyta</taxon>
        <taxon>Spermatophyta</taxon>
        <taxon>Magnoliopsida</taxon>
        <taxon>eudicotyledons</taxon>
        <taxon>Gunneridae</taxon>
        <taxon>Pentapetalae</taxon>
        <taxon>asterids</taxon>
        <taxon>campanulids</taxon>
        <taxon>Asterales</taxon>
        <taxon>Asteraceae</taxon>
        <taxon>Asteroideae</taxon>
        <taxon>Heliantheae alliance</taxon>
        <taxon>Heliantheae</taxon>
        <taxon>Ambrosia</taxon>
    </lineage>
</organism>
<dbReference type="AlphaFoldDB" id="A0AAD5G547"/>
<dbReference type="Proteomes" id="UP001206925">
    <property type="component" value="Unassembled WGS sequence"/>
</dbReference>
<name>A0AAD5G547_AMBAR</name>
<gene>
    <name evidence="2" type="ORF">M8C21_033797</name>
</gene>
<comment type="caution">
    <text evidence="2">The sequence shown here is derived from an EMBL/GenBank/DDBJ whole genome shotgun (WGS) entry which is preliminary data.</text>
</comment>
<evidence type="ECO:0000256" key="1">
    <source>
        <dbReference type="SAM" id="MobiDB-lite"/>
    </source>
</evidence>
<feature type="region of interest" description="Disordered" evidence="1">
    <location>
        <begin position="1"/>
        <end position="26"/>
    </location>
</feature>
<evidence type="ECO:0000313" key="3">
    <source>
        <dbReference type="Proteomes" id="UP001206925"/>
    </source>
</evidence>
<dbReference type="EMBL" id="JAMZMK010011157">
    <property type="protein sequence ID" value="KAI7728742.1"/>
    <property type="molecule type" value="Genomic_DNA"/>
</dbReference>
<sequence length="86" mass="10121">VEQKKKRKKKAPANRKKGRHDKKWKKRTSFTKCLKKELDSLNPINIGYKEIQSDDDVDVYAYDKKARVQVSKNNLKSSLNDGKERE</sequence>